<feature type="region of interest" description="Disordered" evidence="1">
    <location>
        <begin position="284"/>
        <end position="304"/>
    </location>
</feature>
<feature type="compositionally biased region" description="Low complexity" evidence="1">
    <location>
        <begin position="61"/>
        <end position="76"/>
    </location>
</feature>
<evidence type="ECO:0000313" key="2">
    <source>
        <dbReference type="EMBL" id="CAA7259912.1"/>
    </source>
</evidence>
<feature type="compositionally biased region" description="Polar residues" evidence="1">
    <location>
        <begin position="1"/>
        <end position="12"/>
    </location>
</feature>
<organism evidence="2 3">
    <name type="scientific">Cyclocybe aegerita</name>
    <name type="common">Black poplar mushroom</name>
    <name type="synonym">Agrocybe aegerita</name>
    <dbReference type="NCBI Taxonomy" id="1973307"/>
    <lineage>
        <taxon>Eukaryota</taxon>
        <taxon>Fungi</taxon>
        <taxon>Dikarya</taxon>
        <taxon>Basidiomycota</taxon>
        <taxon>Agaricomycotina</taxon>
        <taxon>Agaricomycetes</taxon>
        <taxon>Agaricomycetidae</taxon>
        <taxon>Agaricales</taxon>
        <taxon>Agaricineae</taxon>
        <taxon>Bolbitiaceae</taxon>
        <taxon>Cyclocybe</taxon>
    </lineage>
</organism>
<keyword evidence="3" id="KW-1185">Reference proteome</keyword>
<accession>A0A8S0WKY1</accession>
<gene>
    <name evidence="2" type="ORF">AAE3_LOCUS1902</name>
</gene>
<sequence>MSEKSGVSSTTRGRPVTAKPLVNTNRSGTPASASSASVKSKSRSTTASASGSGKRPPRPPSANSIASSKSSASVSGSRKHNKSIVSEPSSVRGAEAEGESEIKVTKLSSTTVTLQTSWTPPSKPVASTPAPPPASNEQQPTRTSDPLQVAAQAYPWMFMSTTLDACFKSAETSATNKIEARTKELDEQEAGISDQRDRLEAERAIQFYDELGSDMFAKEVPAIMQLFHSHGDSCDKIERDALKLASRGSPDPNDEEPLKDYNNMLDDLESLQTQATDLSNSITKLTSQATPAADNATADDSTKTDESAARNQIINIFSACLPVLRARIANLSMAQELIDSALENASLSLRMESMGLTD</sequence>
<feature type="compositionally biased region" description="Low complexity" evidence="1">
    <location>
        <begin position="289"/>
        <end position="299"/>
    </location>
</feature>
<dbReference type="EMBL" id="CACVBS010000028">
    <property type="protein sequence ID" value="CAA7259912.1"/>
    <property type="molecule type" value="Genomic_DNA"/>
</dbReference>
<dbReference type="OrthoDB" id="2803656at2759"/>
<feature type="compositionally biased region" description="Low complexity" evidence="1">
    <location>
        <begin position="31"/>
        <end position="54"/>
    </location>
</feature>
<comment type="caution">
    <text evidence="2">The sequence shown here is derived from an EMBL/GenBank/DDBJ whole genome shotgun (WGS) entry which is preliminary data.</text>
</comment>
<name>A0A8S0WKY1_CYCAE</name>
<feature type="compositionally biased region" description="Polar residues" evidence="1">
    <location>
        <begin position="136"/>
        <end position="145"/>
    </location>
</feature>
<evidence type="ECO:0000313" key="3">
    <source>
        <dbReference type="Proteomes" id="UP000467700"/>
    </source>
</evidence>
<reference evidence="2 3" key="1">
    <citation type="submission" date="2020-01" db="EMBL/GenBank/DDBJ databases">
        <authorList>
            <person name="Gupta K D."/>
        </authorList>
    </citation>
    <scope>NUCLEOTIDE SEQUENCE [LARGE SCALE GENOMIC DNA]</scope>
</reference>
<dbReference type="Proteomes" id="UP000467700">
    <property type="component" value="Unassembled WGS sequence"/>
</dbReference>
<feature type="compositionally biased region" description="Polar residues" evidence="1">
    <location>
        <begin position="106"/>
        <end position="119"/>
    </location>
</feature>
<dbReference type="AlphaFoldDB" id="A0A8S0WKY1"/>
<protein>
    <submittedName>
        <fullName evidence="2">Uncharacterized protein</fullName>
    </submittedName>
</protein>
<feature type="region of interest" description="Disordered" evidence="1">
    <location>
        <begin position="1"/>
        <end position="145"/>
    </location>
</feature>
<evidence type="ECO:0000256" key="1">
    <source>
        <dbReference type="SAM" id="MobiDB-lite"/>
    </source>
</evidence>
<proteinExistence type="predicted"/>